<dbReference type="GO" id="GO:0015038">
    <property type="term" value="F:glutathione disulfide oxidoreductase activity"/>
    <property type="evidence" value="ECO:0007669"/>
    <property type="project" value="TreeGrafter"/>
</dbReference>
<comment type="caution">
    <text evidence="3">The sequence shown here is derived from an EMBL/GenBank/DDBJ whole genome shotgun (WGS) entry which is preliminary data.</text>
</comment>
<proteinExistence type="predicted"/>
<dbReference type="AlphaFoldDB" id="A0A068SE99"/>
<dbReference type="GO" id="GO:0005737">
    <property type="term" value="C:cytoplasm"/>
    <property type="evidence" value="ECO:0007669"/>
    <property type="project" value="TreeGrafter"/>
</dbReference>
<feature type="domain" description="Glutaredoxin" evidence="2">
    <location>
        <begin position="116"/>
        <end position="179"/>
    </location>
</feature>
<dbReference type="CDD" id="cd03419">
    <property type="entry name" value="GRX_GRXh_1_2_like"/>
    <property type="match status" value="1"/>
</dbReference>
<evidence type="ECO:0000313" key="3">
    <source>
        <dbReference type="EMBL" id="CDH60335.1"/>
    </source>
</evidence>
<sequence>MSTSLPRTIQDLEAKERYAARQRSSWLHSRRMRVLCIVGILFTGTLALMLHFGDPTQVPGFKRLRTQDDGAAVAAMDAEDNNAVVAHDNVVKDETPSNMSPLALELTTIVAQHPLTVFSKTYCPYSRKAKEILDEYELENPYHVVEVDLRDDALDVKHALGEWTGRDTFPNVFLGGESIGGANELIKLHQSGELRRMLEDNDLFPY</sequence>
<name>A0A068SE99_9FUNG</name>
<gene>
    <name evidence="3" type="ORF">LCOR_11120.1</name>
</gene>
<dbReference type="PANTHER" id="PTHR45694">
    <property type="entry name" value="GLUTAREDOXIN 2"/>
    <property type="match status" value="1"/>
</dbReference>
<dbReference type="InterPro" id="IPR011899">
    <property type="entry name" value="Glutaredoxin_euk/vir"/>
</dbReference>
<dbReference type="InterPro" id="IPR002109">
    <property type="entry name" value="Glutaredoxin"/>
</dbReference>
<dbReference type="InterPro" id="IPR014025">
    <property type="entry name" value="Glutaredoxin_subgr"/>
</dbReference>
<organism evidence="3 4">
    <name type="scientific">Lichtheimia corymbifera JMRC:FSU:9682</name>
    <dbReference type="NCBI Taxonomy" id="1263082"/>
    <lineage>
        <taxon>Eukaryota</taxon>
        <taxon>Fungi</taxon>
        <taxon>Fungi incertae sedis</taxon>
        <taxon>Mucoromycota</taxon>
        <taxon>Mucoromycotina</taxon>
        <taxon>Mucoromycetes</taxon>
        <taxon>Mucorales</taxon>
        <taxon>Lichtheimiaceae</taxon>
        <taxon>Lichtheimia</taxon>
    </lineage>
</organism>
<evidence type="ECO:0000259" key="2">
    <source>
        <dbReference type="Pfam" id="PF00462"/>
    </source>
</evidence>
<dbReference type="VEuPathDB" id="FungiDB:LCOR_11120.1"/>
<dbReference type="Gene3D" id="3.40.30.10">
    <property type="entry name" value="Glutaredoxin"/>
    <property type="match status" value="1"/>
</dbReference>
<feature type="transmembrane region" description="Helical" evidence="1">
    <location>
        <begin position="32"/>
        <end position="53"/>
    </location>
</feature>
<dbReference type="InterPro" id="IPR036249">
    <property type="entry name" value="Thioredoxin-like_sf"/>
</dbReference>
<dbReference type="PANTHER" id="PTHR45694:SF5">
    <property type="entry name" value="GLUTAREDOXIN 2"/>
    <property type="match status" value="1"/>
</dbReference>
<keyword evidence="1" id="KW-0812">Transmembrane</keyword>
<dbReference type="PROSITE" id="PS51354">
    <property type="entry name" value="GLUTAREDOXIN_2"/>
    <property type="match status" value="1"/>
</dbReference>
<keyword evidence="4" id="KW-1185">Reference proteome</keyword>
<dbReference type="EMBL" id="CBTN010000089">
    <property type="protein sequence ID" value="CDH60335.1"/>
    <property type="molecule type" value="Genomic_DNA"/>
</dbReference>
<dbReference type="OrthoDB" id="423313at2759"/>
<dbReference type="Pfam" id="PF00462">
    <property type="entry name" value="Glutaredoxin"/>
    <property type="match status" value="1"/>
</dbReference>
<keyword evidence="1" id="KW-1133">Transmembrane helix</keyword>
<protein>
    <recommendedName>
        <fullName evidence="2">Glutaredoxin domain-containing protein</fullName>
    </recommendedName>
</protein>
<dbReference type="STRING" id="1263082.A0A068SE99"/>
<dbReference type="SUPFAM" id="SSF52833">
    <property type="entry name" value="Thioredoxin-like"/>
    <property type="match status" value="1"/>
</dbReference>
<dbReference type="PRINTS" id="PR00160">
    <property type="entry name" value="GLUTAREDOXIN"/>
</dbReference>
<evidence type="ECO:0000256" key="1">
    <source>
        <dbReference type="SAM" id="Phobius"/>
    </source>
</evidence>
<dbReference type="Proteomes" id="UP000027586">
    <property type="component" value="Unassembled WGS sequence"/>
</dbReference>
<dbReference type="GO" id="GO:0034599">
    <property type="term" value="P:cellular response to oxidative stress"/>
    <property type="evidence" value="ECO:0007669"/>
    <property type="project" value="TreeGrafter"/>
</dbReference>
<dbReference type="NCBIfam" id="TIGR02180">
    <property type="entry name" value="GRX_euk"/>
    <property type="match status" value="1"/>
</dbReference>
<reference evidence="3" key="1">
    <citation type="submission" date="2013-08" db="EMBL/GenBank/DDBJ databases">
        <title>Gene expansion shapes genome architecture in the human pathogen Lichtheimia corymbifera: an evolutionary genomics analysis in the ancient terrestrial Mucorales (Mucoromycotina).</title>
        <authorList>
            <person name="Schwartze V.U."/>
            <person name="Winter S."/>
            <person name="Shelest E."/>
            <person name="Marcet-Houben M."/>
            <person name="Horn F."/>
            <person name="Wehner S."/>
            <person name="Hoffmann K."/>
            <person name="Riege K."/>
            <person name="Sammeth M."/>
            <person name="Nowrousian M."/>
            <person name="Valiante V."/>
            <person name="Linde J."/>
            <person name="Jacobsen I.D."/>
            <person name="Marz M."/>
            <person name="Brakhage A.A."/>
            <person name="Gabaldon T."/>
            <person name="Bocker S."/>
            <person name="Voigt K."/>
        </authorList>
    </citation>
    <scope>NUCLEOTIDE SEQUENCE [LARGE SCALE GENOMIC DNA]</scope>
    <source>
        <strain evidence="3">FSU 9682</strain>
    </source>
</reference>
<evidence type="ECO:0000313" key="4">
    <source>
        <dbReference type="Proteomes" id="UP000027586"/>
    </source>
</evidence>
<accession>A0A068SE99</accession>
<keyword evidence="1" id="KW-0472">Membrane</keyword>